<dbReference type="RefSeq" id="WP_169607533.1">
    <property type="nucleotide sequence ID" value="NZ_CP051682.1"/>
</dbReference>
<dbReference type="InterPro" id="IPR036890">
    <property type="entry name" value="HATPase_C_sf"/>
</dbReference>
<dbReference type="GO" id="GO:0016020">
    <property type="term" value="C:membrane"/>
    <property type="evidence" value="ECO:0007669"/>
    <property type="project" value="InterPro"/>
</dbReference>
<dbReference type="Pfam" id="PF06580">
    <property type="entry name" value="His_kinase"/>
    <property type="match status" value="1"/>
</dbReference>
<keyword evidence="3" id="KW-0418">Kinase</keyword>
<reference evidence="3 4" key="1">
    <citation type="submission" date="2020-04" db="EMBL/GenBank/DDBJ databases">
        <title>Genome sequencing of novel species.</title>
        <authorList>
            <person name="Heo J."/>
            <person name="Kim S.-J."/>
            <person name="Kim J.-S."/>
            <person name="Hong S.-B."/>
            <person name="Kwon S.-W."/>
        </authorList>
    </citation>
    <scope>NUCLEOTIDE SEQUENCE [LARGE SCALE GENOMIC DNA]</scope>
    <source>
        <strain evidence="3 4">F39-2</strain>
    </source>
</reference>
<protein>
    <submittedName>
        <fullName evidence="3">Histidine kinase</fullName>
    </submittedName>
</protein>
<evidence type="ECO:0000313" key="4">
    <source>
        <dbReference type="Proteomes" id="UP000503278"/>
    </source>
</evidence>
<keyword evidence="4" id="KW-1185">Reference proteome</keyword>
<feature type="transmembrane region" description="Helical" evidence="1">
    <location>
        <begin position="44"/>
        <end position="64"/>
    </location>
</feature>
<keyword evidence="1" id="KW-0472">Membrane</keyword>
<keyword evidence="1" id="KW-1133">Transmembrane helix</keyword>
<name>A0A7L5E3Q4_9SPHI</name>
<dbReference type="Gene3D" id="3.30.565.10">
    <property type="entry name" value="Histidine kinase-like ATPase, C-terminal domain"/>
    <property type="match status" value="1"/>
</dbReference>
<evidence type="ECO:0000256" key="1">
    <source>
        <dbReference type="SAM" id="Phobius"/>
    </source>
</evidence>
<dbReference type="Proteomes" id="UP000503278">
    <property type="component" value="Chromosome"/>
</dbReference>
<dbReference type="PANTHER" id="PTHR34220">
    <property type="entry name" value="SENSOR HISTIDINE KINASE YPDA"/>
    <property type="match status" value="1"/>
</dbReference>
<dbReference type="KEGG" id="mrob:HH214_10675"/>
<dbReference type="AlphaFoldDB" id="A0A7L5E3Q4"/>
<evidence type="ECO:0000313" key="3">
    <source>
        <dbReference type="EMBL" id="QJD96294.1"/>
    </source>
</evidence>
<gene>
    <name evidence="3" type="ORF">HH214_10675</name>
</gene>
<feature type="transmembrane region" description="Helical" evidence="1">
    <location>
        <begin position="73"/>
        <end position="90"/>
    </location>
</feature>
<accession>A0A7L5E3Q4</accession>
<dbReference type="GO" id="GO:0000155">
    <property type="term" value="F:phosphorelay sensor kinase activity"/>
    <property type="evidence" value="ECO:0007669"/>
    <property type="project" value="InterPro"/>
</dbReference>
<sequence>MFRFRATTTFIIHAAGWLLFLVFPLLFLNSNPKNSIGILLSSPYYWLFCLTYIGIFYLNTSYLIPQLFFRKKYVDYGIIVLVLFSFVYYFQPFDKLLKHHALKQPLIASDSAMIGPHPMPPGGDTLGAPSSNQMFGPLPHQDLRMQDPALKRPKGILQHYQDVDIVSLFLFFIITALSIATRTVKQWQNTEQKVMKAEAEKVNAELSFLKAQINPHFLFNTLNNIYTLSVMNSEHTSDSIMKLSNIMRYVTDDVTQKFVPLQDDIDCIQNYIDLQRLRLGSKTQVNFEVTGTITHQKIPPLIMMSFVENTFKYGISKKEFSTINIEIKVNSEQIIFCCENRKFNDKAGIQERTGIGIANTRQRLEHLYPKKHVLTIDTADDKFKVKLIINP</sequence>
<dbReference type="InterPro" id="IPR010559">
    <property type="entry name" value="Sig_transdc_His_kin_internal"/>
</dbReference>
<dbReference type="InterPro" id="IPR050640">
    <property type="entry name" value="Bact_2-comp_sensor_kinase"/>
</dbReference>
<feature type="transmembrane region" description="Helical" evidence="1">
    <location>
        <begin position="165"/>
        <end position="184"/>
    </location>
</feature>
<organism evidence="3 4">
    <name type="scientific">Mucilaginibacter robiniae</name>
    <dbReference type="NCBI Taxonomy" id="2728022"/>
    <lineage>
        <taxon>Bacteria</taxon>
        <taxon>Pseudomonadati</taxon>
        <taxon>Bacteroidota</taxon>
        <taxon>Sphingobacteriia</taxon>
        <taxon>Sphingobacteriales</taxon>
        <taxon>Sphingobacteriaceae</taxon>
        <taxon>Mucilaginibacter</taxon>
    </lineage>
</organism>
<feature type="domain" description="Signal transduction histidine kinase internal region" evidence="2">
    <location>
        <begin position="204"/>
        <end position="282"/>
    </location>
</feature>
<dbReference type="PANTHER" id="PTHR34220:SF7">
    <property type="entry name" value="SENSOR HISTIDINE KINASE YPDA"/>
    <property type="match status" value="1"/>
</dbReference>
<feature type="transmembrane region" description="Helical" evidence="1">
    <location>
        <begin position="7"/>
        <end position="28"/>
    </location>
</feature>
<evidence type="ECO:0000259" key="2">
    <source>
        <dbReference type="Pfam" id="PF06580"/>
    </source>
</evidence>
<dbReference type="EMBL" id="CP051682">
    <property type="protein sequence ID" value="QJD96294.1"/>
    <property type="molecule type" value="Genomic_DNA"/>
</dbReference>
<keyword evidence="1" id="KW-0812">Transmembrane</keyword>
<proteinExistence type="predicted"/>
<keyword evidence="3" id="KW-0808">Transferase</keyword>